<protein>
    <submittedName>
        <fullName evidence="1">Uncharacterized protein</fullName>
    </submittedName>
</protein>
<dbReference type="Proteomes" id="UP000663856">
    <property type="component" value="Unassembled WGS sequence"/>
</dbReference>
<comment type="caution">
    <text evidence="1">The sequence shown here is derived from an EMBL/GenBank/DDBJ whole genome shotgun (WGS) entry which is preliminary data.</text>
</comment>
<dbReference type="EMBL" id="CAJNRF010013761">
    <property type="protein sequence ID" value="CAF2151973.1"/>
    <property type="molecule type" value="Genomic_DNA"/>
</dbReference>
<dbReference type="AlphaFoldDB" id="A0A816Y125"/>
<gene>
    <name evidence="1" type="ORF">WKI299_LOCUS30496</name>
</gene>
<evidence type="ECO:0000313" key="2">
    <source>
        <dbReference type="Proteomes" id="UP000663856"/>
    </source>
</evidence>
<proteinExistence type="predicted"/>
<organism evidence="1 2">
    <name type="scientific">Rotaria magnacalcarata</name>
    <dbReference type="NCBI Taxonomy" id="392030"/>
    <lineage>
        <taxon>Eukaryota</taxon>
        <taxon>Metazoa</taxon>
        <taxon>Spiralia</taxon>
        <taxon>Gnathifera</taxon>
        <taxon>Rotifera</taxon>
        <taxon>Eurotatoria</taxon>
        <taxon>Bdelloidea</taxon>
        <taxon>Philodinida</taxon>
        <taxon>Philodinidae</taxon>
        <taxon>Rotaria</taxon>
    </lineage>
</organism>
<accession>A0A816Y125</accession>
<name>A0A816Y125_9BILA</name>
<evidence type="ECO:0000313" key="1">
    <source>
        <dbReference type="EMBL" id="CAF2151973.1"/>
    </source>
</evidence>
<reference evidence="1" key="1">
    <citation type="submission" date="2021-02" db="EMBL/GenBank/DDBJ databases">
        <authorList>
            <person name="Nowell W R."/>
        </authorList>
    </citation>
    <scope>NUCLEOTIDE SEQUENCE</scope>
</reference>
<sequence>MKDILLEDFNHIDFDEDLYLCNTLIYNNVEYCRCQVNIIDLKSFHEQPILAQIIMILKKNEKWWLFVDILYTVLNTEIETTVPFLEDREKLLRGVENDSISYDGSLSNTSTIPKAPNFTMQNAQTSPAVLVSSQSLSSIYLSNINLSSTMSMNNLTADQFITASDIPSSNGKPRSPVLLLDYNGVH</sequence>